<evidence type="ECO:0000256" key="2">
    <source>
        <dbReference type="ARBA" id="ARBA00022771"/>
    </source>
</evidence>
<dbReference type="AlphaFoldDB" id="L8H471"/>
<dbReference type="PROSITE" id="PS50089">
    <property type="entry name" value="ZF_RING_2"/>
    <property type="match status" value="1"/>
</dbReference>
<dbReference type="Proteomes" id="UP000011083">
    <property type="component" value="Unassembled WGS sequence"/>
</dbReference>
<dbReference type="GeneID" id="14920292"/>
<dbReference type="RefSeq" id="XP_004341594.1">
    <property type="nucleotide sequence ID" value="XM_004341546.1"/>
</dbReference>
<dbReference type="PANTHER" id="PTHR48219">
    <property type="entry name" value="VACUOLAR PROTEIN SORTING-ASSOCIATED PROTEIN 62-RELATED"/>
    <property type="match status" value="1"/>
</dbReference>
<dbReference type="InterPro" id="IPR013083">
    <property type="entry name" value="Znf_RING/FYVE/PHD"/>
</dbReference>
<feature type="domain" description="RING-type" evidence="6">
    <location>
        <begin position="52"/>
        <end position="93"/>
    </location>
</feature>
<dbReference type="PANTHER" id="PTHR48219:SF2">
    <property type="entry name" value="VACUOLAR PROTEIN SORTING-ASSOCIATED PROTEIN 62"/>
    <property type="match status" value="1"/>
</dbReference>
<organism evidence="7 8">
    <name type="scientific">Acanthamoeba castellanii (strain ATCC 30010 / Neff)</name>
    <dbReference type="NCBI Taxonomy" id="1257118"/>
    <lineage>
        <taxon>Eukaryota</taxon>
        <taxon>Amoebozoa</taxon>
        <taxon>Discosea</taxon>
        <taxon>Longamoebia</taxon>
        <taxon>Centramoebida</taxon>
        <taxon>Acanthamoebidae</taxon>
        <taxon>Acanthamoeba</taxon>
    </lineage>
</organism>
<dbReference type="Pfam" id="PF00097">
    <property type="entry name" value="zf-C3HC4"/>
    <property type="match status" value="1"/>
</dbReference>
<name>L8H471_ACACF</name>
<dbReference type="VEuPathDB" id="AmoebaDB:ACA1_269290"/>
<protein>
    <submittedName>
        <fullName evidence="7">Zinc finger, C3HC4 type (RING finger) domain containing protein</fullName>
    </submittedName>
</protein>
<evidence type="ECO:0000256" key="4">
    <source>
        <dbReference type="PROSITE-ProRule" id="PRU00175"/>
    </source>
</evidence>
<dbReference type="OrthoDB" id="428159at2759"/>
<keyword evidence="2 4" id="KW-0863">Zinc-finger</keyword>
<proteinExistence type="predicted"/>
<dbReference type="InterPro" id="IPR009291">
    <property type="entry name" value="Vps62"/>
</dbReference>
<dbReference type="EMBL" id="KB007933">
    <property type="protein sequence ID" value="ELR19508.1"/>
    <property type="molecule type" value="Genomic_DNA"/>
</dbReference>
<dbReference type="InterPro" id="IPR018957">
    <property type="entry name" value="Znf_C3HC4_RING-type"/>
</dbReference>
<dbReference type="InterPro" id="IPR001841">
    <property type="entry name" value="Znf_RING"/>
</dbReference>
<dbReference type="Gene3D" id="3.30.40.10">
    <property type="entry name" value="Zinc/RING finger domain, C3HC4 (zinc finger)"/>
    <property type="match status" value="1"/>
</dbReference>
<dbReference type="SMART" id="SM00184">
    <property type="entry name" value="RING"/>
    <property type="match status" value="1"/>
</dbReference>
<evidence type="ECO:0000313" key="7">
    <source>
        <dbReference type="EMBL" id="ELR19508.1"/>
    </source>
</evidence>
<evidence type="ECO:0000256" key="1">
    <source>
        <dbReference type="ARBA" id="ARBA00022723"/>
    </source>
</evidence>
<dbReference type="GO" id="GO:0008270">
    <property type="term" value="F:zinc ion binding"/>
    <property type="evidence" value="ECO:0007669"/>
    <property type="project" value="UniProtKB-KW"/>
</dbReference>
<keyword evidence="8" id="KW-1185">Reference proteome</keyword>
<feature type="region of interest" description="Disordered" evidence="5">
    <location>
        <begin position="1"/>
        <end position="34"/>
    </location>
</feature>
<sequence length="407" mass="43728">MDEADSSSSSSSTNNYNNTTHAAAAVPGEADETTAAASSSGGLVAVEEALTCPICVDALRDAVETPCCHATYCRACIEAWLERRRGHGCPGCRAAMEASGLRRCLPIQRLVDLLPAECPNVPCRAPYLTRGCMKEHMAKCEFAPVVCPYDSRCPTYLRGEWNEKHQATGVLLVQSVDAFKCVWMDQGTGSKMDGSVFRPLTPEGTRTRWSPVGYFFRPRHSEALREKVEVFALAEKVPNGTYLRPPTDFELIWNDKKTGAKRHCSIWRPIPPPGFVALGYVVTPHHNKPTLEAITCVHHSCVRACSVSPTRNWSDAGSGGAYDVTVWALDGAAGKSADGRSFYLGVDCAAPGYTRPSHPVYCLDTQAIAAQPIATSPGPALSPRTPPTPPTPPPRDRALTLGGGGGD</sequence>
<evidence type="ECO:0000313" key="8">
    <source>
        <dbReference type="Proteomes" id="UP000011083"/>
    </source>
</evidence>
<dbReference type="Pfam" id="PF06101">
    <property type="entry name" value="Vps62"/>
    <property type="match status" value="1"/>
</dbReference>
<accession>L8H471</accession>
<reference evidence="7 8" key="1">
    <citation type="journal article" date="2013" name="Genome Biol.">
        <title>Genome of Acanthamoeba castellanii highlights extensive lateral gene transfer and early evolution of tyrosine kinase signaling.</title>
        <authorList>
            <person name="Clarke M."/>
            <person name="Lohan A.J."/>
            <person name="Liu B."/>
            <person name="Lagkouvardos I."/>
            <person name="Roy S."/>
            <person name="Zafar N."/>
            <person name="Bertelli C."/>
            <person name="Schilde C."/>
            <person name="Kianianmomeni A."/>
            <person name="Burglin T.R."/>
            <person name="Frech C."/>
            <person name="Turcotte B."/>
            <person name="Kopec K.O."/>
            <person name="Synnott J.M."/>
            <person name="Choo C."/>
            <person name="Paponov I."/>
            <person name="Finkler A."/>
            <person name="Soon Heng Tan C."/>
            <person name="Hutchins A.P."/>
            <person name="Weinmeier T."/>
            <person name="Rattei T."/>
            <person name="Chu J.S."/>
            <person name="Gimenez G."/>
            <person name="Irimia M."/>
            <person name="Rigden D.J."/>
            <person name="Fitzpatrick D.A."/>
            <person name="Lorenzo-Morales J."/>
            <person name="Bateman A."/>
            <person name="Chiu C.H."/>
            <person name="Tang P."/>
            <person name="Hegemann P."/>
            <person name="Fromm H."/>
            <person name="Raoult D."/>
            <person name="Greub G."/>
            <person name="Miranda-Saavedra D."/>
            <person name="Chen N."/>
            <person name="Nash P."/>
            <person name="Ginger M.L."/>
            <person name="Horn M."/>
            <person name="Schaap P."/>
            <person name="Caler L."/>
            <person name="Loftus B."/>
        </authorList>
    </citation>
    <scope>NUCLEOTIDE SEQUENCE [LARGE SCALE GENOMIC DNA]</scope>
    <source>
        <strain evidence="7 8">Neff</strain>
    </source>
</reference>
<feature type="compositionally biased region" description="Pro residues" evidence="5">
    <location>
        <begin position="384"/>
        <end position="393"/>
    </location>
</feature>
<dbReference type="SUPFAM" id="SSF57850">
    <property type="entry name" value="RING/U-box"/>
    <property type="match status" value="1"/>
</dbReference>
<evidence type="ECO:0000259" key="6">
    <source>
        <dbReference type="PROSITE" id="PS50089"/>
    </source>
</evidence>
<evidence type="ECO:0000256" key="3">
    <source>
        <dbReference type="ARBA" id="ARBA00022833"/>
    </source>
</evidence>
<keyword evidence="1" id="KW-0479">Metal-binding</keyword>
<keyword evidence="3" id="KW-0862">Zinc</keyword>
<feature type="compositionally biased region" description="Low complexity" evidence="5">
    <location>
        <begin position="1"/>
        <end position="20"/>
    </location>
</feature>
<gene>
    <name evidence="7" type="ORF">ACA1_269290</name>
</gene>
<evidence type="ECO:0000256" key="5">
    <source>
        <dbReference type="SAM" id="MobiDB-lite"/>
    </source>
</evidence>
<feature type="region of interest" description="Disordered" evidence="5">
    <location>
        <begin position="373"/>
        <end position="407"/>
    </location>
</feature>
<dbReference type="KEGG" id="acan:ACA1_269290"/>